<accession>H3SBE8</accession>
<name>H3SBE8_9BACL</name>
<dbReference type="Proteomes" id="UP000003900">
    <property type="component" value="Unassembled WGS sequence"/>
</dbReference>
<dbReference type="EMBL" id="AHKH01000007">
    <property type="protein sequence ID" value="EHQ63631.1"/>
    <property type="molecule type" value="Genomic_DNA"/>
</dbReference>
<protein>
    <submittedName>
        <fullName evidence="1">Uncharacterized protein</fullName>
    </submittedName>
</protein>
<sequence>MNPNAIVLSPEQYEQMRQSLKAELIKEMESYRVPTTRNVYSPEWIRVREEIEDLLKSDYNNGCGHWYQNQQGLYAAFRLAFKKDRVTNFRFIEPDRLSSFYTELMHLINKYREGEELNPGGQKGESA</sequence>
<evidence type="ECO:0000313" key="2">
    <source>
        <dbReference type="Proteomes" id="UP000003900"/>
    </source>
</evidence>
<dbReference type="STRING" id="1131935.PDENDC454_04169"/>
<gene>
    <name evidence="1" type="ORF">PDENDC454_04169</name>
</gene>
<reference evidence="1 2" key="1">
    <citation type="journal article" date="2012" name="J. Bacteriol.">
        <title>Genome Sequence of the Pattern-Forming Social Bacterium Paenibacillus dendritiformis C454 Chiral Morphotype.</title>
        <authorList>
            <person name="Sirota-Madi A."/>
            <person name="Olender T."/>
            <person name="Helman Y."/>
            <person name="Brainis I."/>
            <person name="Finkelshtein A."/>
            <person name="Roth D."/>
            <person name="Hagai E."/>
            <person name="Leshkowitz D."/>
            <person name="Brodsky L."/>
            <person name="Galatenko V."/>
            <person name="Nikolaev V."/>
            <person name="Gutnick D.L."/>
            <person name="Lancet D."/>
            <person name="Ben-Jacob E."/>
        </authorList>
    </citation>
    <scope>NUCLEOTIDE SEQUENCE [LARGE SCALE GENOMIC DNA]</scope>
    <source>
        <strain evidence="1 2">C454</strain>
    </source>
</reference>
<dbReference type="OrthoDB" id="2665901at2"/>
<dbReference type="RefSeq" id="WP_006675344.1">
    <property type="nucleotide sequence ID" value="NZ_AHKH01000007.1"/>
</dbReference>
<evidence type="ECO:0000313" key="1">
    <source>
        <dbReference type="EMBL" id="EHQ63631.1"/>
    </source>
</evidence>
<dbReference type="AlphaFoldDB" id="H3SBE8"/>
<organism evidence="1 2">
    <name type="scientific">Paenibacillus dendritiformis C454</name>
    <dbReference type="NCBI Taxonomy" id="1131935"/>
    <lineage>
        <taxon>Bacteria</taxon>
        <taxon>Bacillati</taxon>
        <taxon>Bacillota</taxon>
        <taxon>Bacilli</taxon>
        <taxon>Bacillales</taxon>
        <taxon>Paenibacillaceae</taxon>
        <taxon>Paenibacillus</taxon>
    </lineage>
</organism>
<keyword evidence="2" id="KW-1185">Reference proteome</keyword>
<proteinExistence type="predicted"/>
<comment type="caution">
    <text evidence="1">The sequence shown here is derived from an EMBL/GenBank/DDBJ whole genome shotgun (WGS) entry which is preliminary data.</text>
</comment>